<accession>A0A5J6VA85</accession>
<proteinExistence type="predicted"/>
<dbReference type="Pfam" id="PF09981">
    <property type="entry name" value="DUF2218"/>
    <property type="match status" value="1"/>
</dbReference>
<evidence type="ECO:0000313" key="2">
    <source>
        <dbReference type="Proteomes" id="UP000326546"/>
    </source>
</evidence>
<dbReference type="KEGG" id="serw:FY030_06070"/>
<dbReference type="OrthoDB" id="9806511at2"/>
<dbReference type="Gene3D" id="3.30.310.50">
    <property type="entry name" value="Alpha-D-phosphohexomutase, C-terminal domain"/>
    <property type="match status" value="1"/>
</dbReference>
<keyword evidence="2" id="KW-1185">Reference proteome</keyword>
<organism evidence="1 2">
    <name type="scientific">Ornithinimicrobium pratense</name>
    <dbReference type="NCBI Taxonomy" id="2593973"/>
    <lineage>
        <taxon>Bacteria</taxon>
        <taxon>Bacillati</taxon>
        <taxon>Actinomycetota</taxon>
        <taxon>Actinomycetes</taxon>
        <taxon>Micrococcales</taxon>
        <taxon>Ornithinimicrobiaceae</taxon>
        <taxon>Ornithinimicrobium</taxon>
    </lineage>
</organism>
<dbReference type="InterPro" id="IPR014543">
    <property type="entry name" value="UCP028291"/>
</dbReference>
<reference evidence="1 2" key="1">
    <citation type="submission" date="2019-09" db="EMBL/GenBank/DDBJ databases">
        <title>Serinicoccus pratensis sp. nov., isolated from meadow soil.</title>
        <authorList>
            <person name="Zhang W."/>
        </authorList>
    </citation>
    <scope>NUCLEOTIDE SEQUENCE [LARGE SCALE GENOMIC DNA]</scope>
    <source>
        <strain evidence="1 2">W204</strain>
    </source>
</reference>
<dbReference type="EMBL" id="CP044427">
    <property type="protein sequence ID" value="QFG70181.1"/>
    <property type="molecule type" value="Genomic_DNA"/>
</dbReference>
<name>A0A5J6VA85_9MICO</name>
<evidence type="ECO:0000313" key="1">
    <source>
        <dbReference type="EMBL" id="QFG70181.1"/>
    </source>
</evidence>
<dbReference type="Proteomes" id="UP000326546">
    <property type="component" value="Chromosome"/>
</dbReference>
<dbReference type="AlphaFoldDB" id="A0A5J6VA85"/>
<gene>
    <name evidence="1" type="ORF">FY030_06070</name>
</gene>
<sequence>MQSRTAHVATEAPARYAKQLGSHLGRKMTLTETDRGPHLTMSFEGLEATCLMDTTAADTLGLHVEATSEEGADRMAQVVGSHLERFGAKDGLQVTWTS</sequence>
<protein>
    <submittedName>
        <fullName evidence="1">DUF2218 domain-containing protein</fullName>
    </submittedName>
</protein>